<protein>
    <submittedName>
        <fullName evidence="1">Uncharacterized protein</fullName>
    </submittedName>
</protein>
<evidence type="ECO:0000313" key="1">
    <source>
        <dbReference type="EMBL" id="QSZ42498.1"/>
    </source>
</evidence>
<dbReference type="AlphaFoldDB" id="A0A975B1P9"/>
<evidence type="ECO:0000313" key="2">
    <source>
        <dbReference type="Proteomes" id="UP000671852"/>
    </source>
</evidence>
<dbReference type="Pfam" id="PF12163">
    <property type="entry name" value="HobA"/>
    <property type="match status" value="1"/>
</dbReference>
<proteinExistence type="predicted"/>
<dbReference type="Gene3D" id="3.40.50.11670">
    <property type="entry name" value="DNA replication regulator HobA"/>
    <property type="match status" value="1"/>
</dbReference>
<keyword evidence="2" id="KW-1185">Reference proteome</keyword>
<dbReference type="RefSeq" id="WP_207561315.1">
    <property type="nucleotide sequence ID" value="NZ_CP046072.1"/>
</dbReference>
<dbReference type="EMBL" id="CP046072">
    <property type="protein sequence ID" value="QSZ42498.1"/>
    <property type="molecule type" value="Genomic_DNA"/>
</dbReference>
<dbReference type="InterPro" id="IPR038381">
    <property type="entry name" value="HobA_sf"/>
</dbReference>
<organism evidence="1 2">
    <name type="scientific">Sulfurimonas aquatica</name>
    <dbReference type="NCBI Taxonomy" id="2672570"/>
    <lineage>
        <taxon>Bacteria</taxon>
        <taxon>Pseudomonadati</taxon>
        <taxon>Campylobacterota</taxon>
        <taxon>Epsilonproteobacteria</taxon>
        <taxon>Campylobacterales</taxon>
        <taxon>Sulfurimonadaceae</taxon>
        <taxon>Sulfurimonas</taxon>
    </lineage>
</organism>
<reference evidence="1" key="1">
    <citation type="submission" date="2019-11" db="EMBL/GenBank/DDBJ databases">
        <authorList>
            <person name="Kojima H."/>
        </authorList>
    </citation>
    <scope>NUCLEOTIDE SEQUENCE</scope>
    <source>
        <strain evidence="1">H1576</strain>
    </source>
</reference>
<dbReference type="Proteomes" id="UP000671852">
    <property type="component" value="Chromosome"/>
</dbReference>
<gene>
    <name evidence="1" type="ORF">GJV85_10375</name>
</gene>
<accession>A0A975B1P9</accession>
<reference evidence="1" key="2">
    <citation type="submission" date="2021-04" db="EMBL/GenBank/DDBJ databases">
        <title>Isolation and characterization of a novel species of the genus Sulfurimonas.</title>
        <authorList>
            <person name="Fukui M."/>
        </authorList>
    </citation>
    <scope>NUCLEOTIDE SEQUENCE</scope>
    <source>
        <strain evidence="1">H1576</strain>
    </source>
</reference>
<dbReference type="KEGG" id="saqt:GJV85_10375"/>
<dbReference type="InterPro" id="IPR021011">
    <property type="entry name" value="HobA"/>
</dbReference>
<sequence>MTDSHAPEFAQWSLDAIREEGGSLSWLEEQRFEWSKTTAFALEKVLQAKTIILVTDEKRKWVENYILSSINGSTQERPLIPIVSIDSICRHYDSVSGGEMIAVVDDMLSLSYKNDYFFWYIGSGDDKRADIAKRRDDSYFWIFDEDFNNSFTLKSYDTHLDIKLLQLYRLFNSSLNATMFGEVDASS</sequence>
<name>A0A975B1P9_9BACT</name>